<dbReference type="GeneID" id="108893181"/>
<keyword evidence="10" id="KW-0964">Secreted</keyword>
<evidence type="ECO:0000256" key="1">
    <source>
        <dbReference type="ARBA" id="ARBA00003962"/>
    </source>
</evidence>
<evidence type="ECO:0000256" key="4">
    <source>
        <dbReference type="ARBA" id="ARBA00008693"/>
    </source>
</evidence>
<protein>
    <recommendedName>
        <fullName evidence="6 10">Stanniocalcin</fullName>
        <shortName evidence="10">STC</shortName>
    </recommendedName>
    <alternativeName>
        <fullName evidence="10">Corpuscles of Stannius protein</fullName>
    </alternativeName>
</protein>
<comment type="subunit">
    <text evidence="5 10">Homodimer; disulfide-linked.</text>
</comment>
<dbReference type="AlphaFoldDB" id="A0AAJ7Q4H6"/>
<evidence type="ECO:0000256" key="3">
    <source>
        <dbReference type="ARBA" id="ARBA00008463"/>
    </source>
</evidence>
<evidence type="ECO:0000259" key="12">
    <source>
        <dbReference type="Pfam" id="PF05205"/>
    </source>
</evidence>
<reference evidence="14" key="1">
    <citation type="submission" date="2025-08" db="UniProtKB">
        <authorList>
            <consortium name="RefSeq"/>
        </authorList>
    </citation>
    <scope>IDENTIFICATION</scope>
    <source>
        <tissue evidence="14">Brain</tissue>
    </source>
</reference>
<comment type="similarity">
    <text evidence="3">Belongs to the BOD1 family.</text>
</comment>
<dbReference type="RefSeq" id="XP_018546555.1">
    <property type="nucleotide sequence ID" value="XM_018691039.2"/>
</dbReference>
<dbReference type="GO" id="GO:0005179">
    <property type="term" value="F:hormone activity"/>
    <property type="evidence" value="ECO:0007669"/>
    <property type="project" value="UniProtKB-KW"/>
</dbReference>
<dbReference type="Proteomes" id="UP000694890">
    <property type="component" value="Linkage group LG20"/>
</dbReference>
<sequence>MAEGTGNVSPANLPPGDPQLIAMIVEHLKNRGLFDEFRRDCLADVDTKPAYQNLRQKVDNFVTSHLSTQDWNPSINKNQMRNGLRQSVVQSGMLESGVDRIITQVVDPKMNHTFRPHIETAIHDFLSGDRKEENALSSNSAPSEQTEAQEAPSASGPKTPLVETRAPFSHIVVTAPLPPPSNFIYISAFMLRWCYLVETPPCKATLLKKTKKQKTNKQTKNTQSVFVMPVNLSAVFCVFSLFLACHQVLPVDPHDVQEKQVSQPKRRLSLQSTVEIQSCLVSSGDVGCGTFQCFNNNSCEIQGLHHICLTLLHNAGRYDSQGKSFVKDALRCMALGLRQRFSCVSRRCSAVKEMVYSLQRECYSKHQLCLALRDHMDTTGNLVQFHLMFPPGPYVELVNFLLKCGDEVRSWVSRRLRGQCEQHWGALCRSFGSTCSLSQSDVPQHTTAQPSTVPWPITAQGPVQQPTRAAEQDDRSGLDQIDNTTETGLSMSERTNGTAS</sequence>
<dbReference type="InterPro" id="IPR055264">
    <property type="entry name" value="BOD1/SHG1_dom"/>
</dbReference>
<dbReference type="KEGG" id="lcf:108893181"/>
<comment type="subcellular location">
    <subcellularLocation>
        <location evidence="2">Chromosome</location>
    </subcellularLocation>
    <subcellularLocation>
        <location evidence="10">Secreted</location>
    </subcellularLocation>
</comment>
<dbReference type="GO" id="GO:0005694">
    <property type="term" value="C:chromosome"/>
    <property type="evidence" value="ECO:0007669"/>
    <property type="project" value="UniProtKB-SubCell"/>
</dbReference>
<dbReference type="InterPro" id="IPR004978">
    <property type="entry name" value="Stanniocalcin"/>
</dbReference>
<evidence type="ECO:0000313" key="14">
    <source>
        <dbReference type="RefSeq" id="XP_018546555.1"/>
    </source>
</evidence>
<dbReference type="GO" id="GO:0006874">
    <property type="term" value="P:intracellular calcium ion homeostasis"/>
    <property type="evidence" value="ECO:0007669"/>
    <property type="project" value="UniProtKB-UniRule"/>
</dbReference>
<dbReference type="Pfam" id="PF03298">
    <property type="entry name" value="Stanniocalcin"/>
    <property type="match status" value="1"/>
</dbReference>
<feature type="compositionally biased region" description="Polar residues" evidence="11">
    <location>
        <begin position="481"/>
        <end position="500"/>
    </location>
</feature>
<comment type="function">
    <text evidence="1 10">Its primary function is the prevention of hypercalcemia. Upon release into the circulation, it lowers calcium transport by the gills, thereby reducing its rate of influx from the environment into the extracellular compartment. STC also stimulates phosphate reabsorption by renal proximal tubules. The consequence of this action is increased levels of plasma phosphate, which combines with excess calcium and promotes its disposal into bone and scales.</text>
</comment>
<name>A0AAJ7Q4H6_LATCA</name>
<dbReference type="GO" id="GO:0005615">
    <property type="term" value="C:extracellular space"/>
    <property type="evidence" value="ECO:0007669"/>
    <property type="project" value="UniProtKB-UniRule"/>
</dbReference>
<accession>A0AAJ7Q4H6</accession>
<dbReference type="PANTHER" id="PTHR47391">
    <property type="entry name" value="BIORIENTATION OF CHROMOSOMES IN CELL DIVISION 1 LIKE 1"/>
    <property type="match status" value="1"/>
</dbReference>
<evidence type="ECO:0000256" key="6">
    <source>
        <dbReference type="ARBA" id="ARBA00017831"/>
    </source>
</evidence>
<keyword evidence="9 10" id="KW-1015">Disulfide bond</keyword>
<organism evidence="13 14">
    <name type="scientific">Lates calcarifer</name>
    <name type="common">Barramundi</name>
    <name type="synonym">Holocentrus calcarifer</name>
    <dbReference type="NCBI Taxonomy" id="8187"/>
    <lineage>
        <taxon>Eukaryota</taxon>
        <taxon>Metazoa</taxon>
        <taxon>Chordata</taxon>
        <taxon>Craniata</taxon>
        <taxon>Vertebrata</taxon>
        <taxon>Euteleostomi</taxon>
        <taxon>Actinopterygii</taxon>
        <taxon>Neopterygii</taxon>
        <taxon>Teleostei</taxon>
        <taxon>Neoteleostei</taxon>
        <taxon>Acanthomorphata</taxon>
        <taxon>Carangaria</taxon>
        <taxon>Carangaria incertae sedis</taxon>
        <taxon>Centropomidae</taxon>
        <taxon>Lates</taxon>
    </lineage>
</organism>
<dbReference type="PANTHER" id="PTHR47391:SF1">
    <property type="entry name" value="BIORIENTATION OF CHROMOSOMES IN CELL DIVISION 1 LIKE 1"/>
    <property type="match status" value="1"/>
</dbReference>
<evidence type="ECO:0000256" key="8">
    <source>
        <dbReference type="ARBA" id="ARBA00022702"/>
    </source>
</evidence>
<evidence type="ECO:0000256" key="7">
    <source>
        <dbReference type="ARBA" id="ARBA00022454"/>
    </source>
</evidence>
<evidence type="ECO:0000256" key="5">
    <source>
        <dbReference type="ARBA" id="ARBA00011748"/>
    </source>
</evidence>
<evidence type="ECO:0000256" key="11">
    <source>
        <dbReference type="SAM" id="MobiDB-lite"/>
    </source>
</evidence>
<keyword evidence="7" id="KW-0158">Chromosome</keyword>
<dbReference type="InterPro" id="IPR043244">
    <property type="entry name" value="BOD1L1"/>
</dbReference>
<feature type="compositionally biased region" description="Polar residues" evidence="11">
    <location>
        <begin position="439"/>
        <end position="452"/>
    </location>
</feature>
<evidence type="ECO:0000256" key="9">
    <source>
        <dbReference type="ARBA" id="ARBA00023157"/>
    </source>
</evidence>
<feature type="region of interest" description="Disordered" evidence="11">
    <location>
        <begin position="439"/>
        <end position="500"/>
    </location>
</feature>
<feature type="compositionally biased region" description="Polar residues" evidence="11">
    <location>
        <begin position="135"/>
        <end position="148"/>
    </location>
</feature>
<comment type="similarity">
    <text evidence="4 10">Belongs to the stanniocalcin family.</text>
</comment>
<feature type="domain" description="BOD1/SHG1" evidence="12">
    <location>
        <begin position="24"/>
        <end position="119"/>
    </location>
</feature>
<feature type="region of interest" description="Disordered" evidence="11">
    <location>
        <begin position="130"/>
        <end position="160"/>
    </location>
</feature>
<proteinExistence type="inferred from homology"/>
<evidence type="ECO:0000313" key="13">
    <source>
        <dbReference type="Proteomes" id="UP000694890"/>
    </source>
</evidence>
<evidence type="ECO:0000256" key="10">
    <source>
        <dbReference type="RuleBase" id="RU369112"/>
    </source>
</evidence>
<evidence type="ECO:0000256" key="2">
    <source>
        <dbReference type="ARBA" id="ARBA00004286"/>
    </source>
</evidence>
<gene>
    <name evidence="14" type="primary">LOC108893181</name>
</gene>
<dbReference type="Pfam" id="PF05205">
    <property type="entry name" value="COMPASS-Shg1"/>
    <property type="match status" value="1"/>
</dbReference>
<keyword evidence="8" id="KW-0372">Hormone</keyword>